<dbReference type="Pfam" id="PF10324">
    <property type="entry name" value="7TM_GPCR_Srw"/>
    <property type="match status" value="1"/>
</dbReference>
<feature type="transmembrane region" description="Helical" evidence="6">
    <location>
        <begin position="195"/>
        <end position="214"/>
    </location>
</feature>
<dbReference type="InterPro" id="IPR019427">
    <property type="entry name" value="7TM_GPCR_serpentine_rcpt_Srw"/>
</dbReference>
<dbReference type="OrthoDB" id="5864054at2759"/>
<evidence type="ECO:0000256" key="5">
    <source>
        <dbReference type="ARBA" id="ARBA00023136"/>
    </source>
</evidence>
<feature type="transmembrane region" description="Helical" evidence="6">
    <location>
        <begin position="248"/>
        <end position="274"/>
    </location>
</feature>
<comment type="similarity">
    <text evidence="2">Belongs to the G-protein coupled receptor 1 family.</text>
</comment>
<dbReference type="CDD" id="cd14978">
    <property type="entry name" value="7tmA_FMRFamide_R-like"/>
    <property type="match status" value="1"/>
</dbReference>
<evidence type="ECO:0000256" key="1">
    <source>
        <dbReference type="ARBA" id="ARBA00004370"/>
    </source>
</evidence>
<evidence type="ECO:0000313" key="8">
    <source>
        <dbReference type="EMBL" id="VVC35315.1"/>
    </source>
</evidence>
<dbReference type="AlphaFoldDB" id="A0A5E4MYB1"/>
<dbReference type="SUPFAM" id="SSF81321">
    <property type="entry name" value="Family A G protein-coupled receptor-like"/>
    <property type="match status" value="1"/>
</dbReference>
<dbReference type="InterPro" id="IPR053219">
    <property type="entry name" value="GPCR_Dmsr-1"/>
</dbReference>
<evidence type="ECO:0000313" key="9">
    <source>
        <dbReference type="Proteomes" id="UP000325440"/>
    </source>
</evidence>
<evidence type="ECO:0000256" key="6">
    <source>
        <dbReference type="SAM" id="Phobius"/>
    </source>
</evidence>
<feature type="transmembrane region" description="Helical" evidence="6">
    <location>
        <begin position="105"/>
        <end position="129"/>
    </location>
</feature>
<name>A0A5E4MYB1_9HEMI</name>
<accession>A0A5E4MYB1</accession>
<dbReference type="PROSITE" id="PS50262">
    <property type="entry name" value="G_PROTEIN_RECEP_F1_2"/>
    <property type="match status" value="1"/>
</dbReference>
<dbReference type="EMBL" id="CABPRJ010001426">
    <property type="protein sequence ID" value="VVC35315.1"/>
    <property type="molecule type" value="Genomic_DNA"/>
</dbReference>
<evidence type="ECO:0000256" key="3">
    <source>
        <dbReference type="ARBA" id="ARBA00022692"/>
    </source>
</evidence>
<feature type="transmembrane region" description="Helical" evidence="6">
    <location>
        <begin position="154"/>
        <end position="174"/>
    </location>
</feature>
<proteinExistence type="inferred from homology"/>
<feature type="domain" description="G-protein coupled receptors family 1 profile" evidence="7">
    <location>
        <begin position="84"/>
        <end position="365"/>
    </location>
</feature>
<organism evidence="8 9">
    <name type="scientific">Cinara cedri</name>
    <dbReference type="NCBI Taxonomy" id="506608"/>
    <lineage>
        <taxon>Eukaryota</taxon>
        <taxon>Metazoa</taxon>
        <taxon>Ecdysozoa</taxon>
        <taxon>Arthropoda</taxon>
        <taxon>Hexapoda</taxon>
        <taxon>Insecta</taxon>
        <taxon>Pterygota</taxon>
        <taxon>Neoptera</taxon>
        <taxon>Paraneoptera</taxon>
        <taxon>Hemiptera</taxon>
        <taxon>Sternorrhyncha</taxon>
        <taxon>Aphidomorpha</taxon>
        <taxon>Aphidoidea</taxon>
        <taxon>Aphididae</taxon>
        <taxon>Lachninae</taxon>
        <taxon>Cinara</taxon>
    </lineage>
</organism>
<feature type="transmembrane region" description="Helical" evidence="6">
    <location>
        <begin position="309"/>
        <end position="329"/>
    </location>
</feature>
<evidence type="ECO:0000259" key="7">
    <source>
        <dbReference type="PROSITE" id="PS50262"/>
    </source>
</evidence>
<dbReference type="InterPro" id="IPR000276">
    <property type="entry name" value="GPCR_Rhodpsn"/>
</dbReference>
<dbReference type="PRINTS" id="PR00237">
    <property type="entry name" value="GPCRRHODOPSN"/>
</dbReference>
<dbReference type="PANTHER" id="PTHR46273">
    <property type="entry name" value="MYOSUPPRESSIN RECEPTOR 1, ISOFORM B-RELATED"/>
    <property type="match status" value="1"/>
</dbReference>
<protein>
    <submittedName>
        <fullName evidence="8">7TM GPCR, serpentine receptor class w (Srw),GPCR, rhodopsin-like, 7TM,G protein-coupled</fullName>
    </submittedName>
</protein>
<keyword evidence="9" id="KW-1185">Reference proteome</keyword>
<evidence type="ECO:0000256" key="4">
    <source>
        <dbReference type="ARBA" id="ARBA00022989"/>
    </source>
</evidence>
<reference evidence="8 9" key="1">
    <citation type="submission" date="2019-08" db="EMBL/GenBank/DDBJ databases">
        <authorList>
            <person name="Alioto T."/>
            <person name="Alioto T."/>
            <person name="Gomez Garrido J."/>
        </authorList>
    </citation>
    <scope>NUCLEOTIDE SEQUENCE [LARGE SCALE GENOMIC DNA]</scope>
</reference>
<sequence length="398" mass="45364">MCTEIAAPSLRQYLMEYLQNRNLTQKDIEILLNITLYNDPVDSQEDDQHQTGCYCSGSVKNYSLWFRAVHGYVSLFLCVFGALANALNIAVLTRKDLVGSPINRILCGLAVADLALMVEYMPFTCYMYLTTAKKEEFSHVGAVYVLLHTYVSQVLHTTSIALTLILALWRYVVVKLPNSMHTICSDQRCSIAIQLSYLLPFIICSPTFLVFEILETEIIENNTVVVLYHLGLSTLARVNHELLYMVHLWTYAVIIKLIPCLLLTVVTISLINALSEASERKAKRLPTQQQMARLRNMKLKKRMDRTSRIMIAVLLLFLATEFPQGILGLLSGILGRCFFRTCYNLFGELMDMLALLNASLNFVFYCCMSKQFRVTFGQLFKTQPNMIFKSNNILETFV</sequence>
<keyword evidence="4 6" id="KW-1133">Transmembrane helix</keyword>
<dbReference type="InterPro" id="IPR017452">
    <property type="entry name" value="GPCR_Rhodpsn_7TM"/>
</dbReference>
<keyword evidence="8" id="KW-0675">Receptor</keyword>
<dbReference type="PANTHER" id="PTHR46273:SF4">
    <property type="entry name" value="AT19640P"/>
    <property type="match status" value="1"/>
</dbReference>
<feature type="transmembrane region" description="Helical" evidence="6">
    <location>
        <begin position="349"/>
        <end position="368"/>
    </location>
</feature>
<keyword evidence="3 6" id="KW-0812">Transmembrane</keyword>
<keyword evidence="5 6" id="KW-0472">Membrane</keyword>
<dbReference type="GO" id="GO:0005886">
    <property type="term" value="C:plasma membrane"/>
    <property type="evidence" value="ECO:0007669"/>
    <property type="project" value="TreeGrafter"/>
</dbReference>
<evidence type="ECO:0000256" key="2">
    <source>
        <dbReference type="ARBA" id="ARBA00010663"/>
    </source>
</evidence>
<comment type="subcellular location">
    <subcellularLocation>
        <location evidence="1">Membrane</location>
    </subcellularLocation>
</comment>
<dbReference type="GO" id="GO:0008528">
    <property type="term" value="F:G protein-coupled peptide receptor activity"/>
    <property type="evidence" value="ECO:0007669"/>
    <property type="project" value="InterPro"/>
</dbReference>
<dbReference type="Proteomes" id="UP000325440">
    <property type="component" value="Unassembled WGS sequence"/>
</dbReference>
<feature type="transmembrane region" description="Helical" evidence="6">
    <location>
        <begin position="72"/>
        <end position="93"/>
    </location>
</feature>
<dbReference type="Gene3D" id="1.20.1070.10">
    <property type="entry name" value="Rhodopsin 7-helix transmembrane proteins"/>
    <property type="match status" value="1"/>
</dbReference>
<gene>
    <name evidence="8" type="ORF">CINCED_3A012373</name>
</gene>